<feature type="region of interest" description="Disordered" evidence="1">
    <location>
        <begin position="1"/>
        <end position="48"/>
    </location>
</feature>
<dbReference type="STRING" id="502025.Hoch_6631"/>
<proteinExistence type="predicted"/>
<evidence type="ECO:0000313" key="3">
    <source>
        <dbReference type="Proteomes" id="UP000001880"/>
    </source>
</evidence>
<evidence type="ECO:0000256" key="1">
    <source>
        <dbReference type="SAM" id="MobiDB-lite"/>
    </source>
</evidence>
<accession>D0LRV5</accession>
<name>D0LRV5_HALO1</name>
<feature type="compositionally biased region" description="Low complexity" evidence="1">
    <location>
        <begin position="305"/>
        <end position="317"/>
    </location>
</feature>
<sequence>MQRSIRKSPSQSDARDDVQLLNGTPGRSTLTSRMRGPAGPPVQRKPQDNAAAELNAQTVNGQRIQKKDDEALMRQAAEQEEQQQQQENQRGGVFGAIGRGFRGVTDRLRRVGEQLFTRQFNDLDATMYRVSMTGGVRLVEQVVRLQDDDGTNFYAATGEVVGFEGERPIVQSYDPPRDLGNWTPRVTHVNGMMVTPESGIRGAETLQDEIAANLDNAAMTPDVLYTYSAKGGFFPDLVDSAKGKLGIDDAVIESQEQIILDAVRNHQRVTVSAHSRGTIKTEAAVRNAHAVLREEFASSLTSGPEADAAAAEATEMAQRLASEGKETISPDLAAEIARQGAAERLAGQAAWDAIETYVQLIYAGNAVTFPSPPAELVVGRSDFVSMSVGRYFQMGRDIKRFVKISGGHSFDTNYAATVGEWIAADLAGLPNS</sequence>
<gene>
    <name evidence="2" type="ordered locus">Hoch_6631</name>
</gene>
<keyword evidence="3" id="KW-1185">Reference proteome</keyword>
<dbReference type="eggNOG" id="COG3634">
    <property type="taxonomic scope" value="Bacteria"/>
</dbReference>
<dbReference type="HOGENOM" id="CLU_634245_0_0_7"/>
<feature type="region of interest" description="Disordered" evidence="1">
    <location>
        <begin position="74"/>
        <end position="94"/>
    </location>
</feature>
<dbReference type="Proteomes" id="UP000001880">
    <property type="component" value="Chromosome"/>
</dbReference>
<evidence type="ECO:0000313" key="2">
    <source>
        <dbReference type="EMBL" id="ACY19097.1"/>
    </source>
</evidence>
<feature type="region of interest" description="Disordered" evidence="1">
    <location>
        <begin position="305"/>
        <end position="324"/>
    </location>
</feature>
<organism evidence="2 3">
    <name type="scientific">Haliangium ochraceum (strain DSM 14365 / JCM 11303 / SMP-2)</name>
    <dbReference type="NCBI Taxonomy" id="502025"/>
    <lineage>
        <taxon>Bacteria</taxon>
        <taxon>Pseudomonadati</taxon>
        <taxon>Myxococcota</taxon>
        <taxon>Polyangia</taxon>
        <taxon>Haliangiales</taxon>
        <taxon>Kofleriaceae</taxon>
        <taxon>Haliangium</taxon>
    </lineage>
</organism>
<feature type="compositionally biased region" description="Polar residues" evidence="1">
    <location>
        <begin position="21"/>
        <end position="32"/>
    </location>
</feature>
<dbReference type="AlphaFoldDB" id="D0LRV5"/>
<dbReference type="EMBL" id="CP001804">
    <property type="protein sequence ID" value="ACY19097.1"/>
    <property type="molecule type" value="Genomic_DNA"/>
</dbReference>
<protein>
    <submittedName>
        <fullName evidence="2">Uncharacterized protein</fullName>
    </submittedName>
</protein>
<reference evidence="2 3" key="1">
    <citation type="journal article" date="2010" name="Stand. Genomic Sci.">
        <title>Complete genome sequence of Haliangium ochraceum type strain (SMP-2).</title>
        <authorList>
            <consortium name="US DOE Joint Genome Institute (JGI-PGF)"/>
            <person name="Ivanova N."/>
            <person name="Daum C."/>
            <person name="Lang E."/>
            <person name="Abt B."/>
            <person name="Kopitz M."/>
            <person name="Saunders E."/>
            <person name="Lapidus A."/>
            <person name="Lucas S."/>
            <person name="Glavina Del Rio T."/>
            <person name="Nolan M."/>
            <person name="Tice H."/>
            <person name="Copeland A."/>
            <person name="Cheng J.F."/>
            <person name="Chen F."/>
            <person name="Bruce D."/>
            <person name="Goodwin L."/>
            <person name="Pitluck S."/>
            <person name="Mavromatis K."/>
            <person name="Pati A."/>
            <person name="Mikhailova N."/>
            <person name="Chen A."/>
            <person name="Palaniappan K."/>
            <person name="Land M."/>
            <person name="Hauser L."/>
            <person name="Chang Y.J."/>
            <person name="Jeffries C.D."/>
            <person name="Detter J.C."/>
            <person name="Brettin T."/>
            <person name="Rohde M."/>
            <person name="Goker M."/>
            <person name="Bristow J."/>
            <person name="Markowitz V."/>
            <person name="Eisen J.A."/>
            <person name="Hugenholtz P."/>
            <person name="Kyrpides N.C."/>
            <person name="Klenk H.P."/>
        </authorList>
    </citation>
    <scope>NUCLEOTIDE SEQUENCE [LARGE SCALE GENOMIC DNA]</scope>
    <source>
        <strain evidence="3">DSM 14365 / CIP 107738 / JCM 11303 / AJ 13395 / SMP-2</strain>
    </source>
</reference>
<dbReference type="KEGG" id="hoh:Hoch_6631"/>